<proteinExistence type="predicted"/>
<dbReference type="PANTHER" id="PTHR47197:SF3">
    <property type="entry name" value="DIHYDRO-HEME D1 DEHYDROGENASE"/>
    <property type="match status" value="1"/>
</dbReference>
<accession>A0ABV5NCL1</accession>
<evidence type="ECO:0000313" key="2">
    <source>
        <dbReference type="EMBL" id="MFB9468033.1"/>
    </source>
</evidence>
<evidence type="ECO:0008006" key="4">
    <source>
        <dbReference type="Google" id="ProtNLM"/>
    </source>
</evidence>
<dbReference type="Gene3D" id="2.130.10.10">
    <property type="entry name" value="YVTN repeat-like/Quinoprotein amine dehydrogenase"/>
    <property type="match status" value="2"/>
</dbReference>
<dbReference type="PANTHER" id="PTHR47197">
    <property type="entry name" value="PROTEIN NIRF"/>
    <property type="match status" value="1"/>
</dbReference>
<protein>
    <recommendedName>
        <fullName evidence="4">Ig-like domain repeat protein</fullName>
    </recommendedName>
</protein>
<reference evidence="2 3" key="1">
    <citation type="submission" date="2024-09" db="EMBL/GenBank/DDBJ databases">
        <authorList>
            <person name="Sun Q."/>
            <person name="Mori K."/>
        </authorList>
    </citation>
    <scope>NUCLEOTIDE SEQUENCE [LARGE SCALE GENOMIC DNA]</scope>
    <source>
        <strain evidence="2 3">JCM 3324</strain>
    </source>
</reference>
<gene>
    <name evidence="2" type="ORF">ACFFR3_00865</name>
</gene>
<dbReference type="Proteomes" id="UP001589568">
    <property type="component" value="Unassembled WGS sequence"/>
</dbReference>
<dbReference type="EMBL" id="JBHMCF010000002">
    <property type="protein sequence ID" value="MFB9468033.1"/>
    <property type="molecule type" value="Genomic_DNA"/>
</dbReference>
<keyword evidence="1" id="KW-0732">Signal</keyword>
<evidence type="ECO:0000313" key="3">
    <source>
        <dbReference type="Proteomes" id="UP001589568"/>
    </source>
</evidence>
<sequence length="544" mass="56583">MRHSLVRRLAAHLGAAGLIAGLLTIATPAAAAATAPADLGVTTQAYSADLAVGGGRVFVGADDRVIVADATGTPTGDVITGLSGVRQLAMAQDGARLYAALSGSNEVAEIDTATLAVTRRLDLSSHPCPVSLALLGERLWVGHGCDTGKGGVVGLDLSATAPVPVAVGGEQLRAPVLAAAGDTLVVGQRSVHEGDLLVYDVGGDTPELRGTIEGDQVYLDYLRDLALSSDGTALFAMASSPNDVIRFDTRTLTVSGEYGDGWIGYASAVALSGDGAYVALAAEYGNNDLTVYDAASGTALFGAEQWDAEALLDGVAFSGSDVFMLLRSTTDRLLLWRVTGAELPASTLTVTAPTYAYVGSPATIEGRLTRADGKPLALKPLTVVRRSTYEGKELITGVRTGKDGTFSFEDTMPERGEWIYLVYWEGDDRYRRAGAFAALNARDRSTLTLDGPETGTAGTTVQLTGTLTANGRSLGSWTTFTVLRSIKVDDASDSVTLPPVRLNADGTFTLTDTLTTAGHYTYLATWGGDITAGPAKAIHRITVE</sequence>
<dbReference type="InterPro" id="IPR015943">
    <property type="entry name" value="WD40/YVTN_repeat-like_dom_sf"/>
</dbReference>
<dbReference type="InterPro" id="IPR011044">
    <property type="entry name" value="Quino_amine_DH_bsu"/>
</dbReference>
<dbReference type="RefSeq" id="WP_379482430.1">
    <property type="nucleotide sequence ID" value="NZ_JBHMCF010000002.1"/>
</dbReference>
<evidence type="ECO:0000256" key="1">
    <source>
        <dbReference type="SAM" id="SignalP"/>
    </source>
</evidence>
<dbReference type="SUPFAM" id="SSF50969">
    <property type="entry name" value="YVTN repeat-like/Quinoprotein amine dehydrogenase"/>
    <property type="match status" value="1"/>
</dbReference>
<comment type="caution">
    <text evidence="2">The sequence shown here is derived from an EMBL/GenBank/DDBJ whole genome shotgun (WGS) entry which is preliminary data.</text>
</comment>
<feature type="chain" id="PRO_5045533424" description="Ig-like domain repeat protein" evidence="1">
    <location>
        <begin position="32"/>
        <end position="544"/>
    </location>
</feature>
<keyword evidence="3" id="KW-1185">Reference proteome</keyword>
<dbReference type="InterPro" id="IPR051200">
    <property type="entry name" value="Host-pathogen_enzymatic-act"/>
</dbReference>
<organism evidence="2 3">
    <name type="scientific">Nonomuraea salmonea</name>
    <dbReference type="NCBI Taxonomy" id="46181"/>
    <lineage>
        <taxon>Bacteria</taxon>
        <taxon>Bacillati</taxon>
        <taxon>Actinomycetota</taxon>
        <taxon>Actinomycetes</taxon>
        <taxon>Streptosporangiales</taxon>
        <taxon>Streptosporangiaceae</taxon>
        <taxon>Nonomuraea</taxon>
    </lineage>
</organism>
<feature type="signal peptide" evidence="1">
    <location>
        <begin position="1"/>
        <end position="31"/>
    </location>
</feature>
<name>A0ABV5NCL1_9ACTN</name>